<reference evidence="1 2" key="1">
    <citation type="submission" date="2017-02" db="EMBL/GenBank/DDBJ databases">
        <title>Draft Genome Sequence of Streptomyces tsukubaensis F601, a Producer of the immunosuppressant tacrolimus FK506.</title>
        <authorList>
            <person name="Zong G."/>
            <person name="Zhong C."/>
            <person name="Fu J."/>
            <person name="Qin R."/>
            <person name="Cao G."/>
        </authorList>
    </citation>
    <scope>NUCLEOTIDE SEQUENCE [LARGE SCALE GENOMIC DNA]</scope>
    <source>
        <strain evidence="1 2">F601</strain>
    </source>
</reference>
<dbReference type="EMBL" id="MVFC01000004">
    <property type="protein sequence ID" value="OON81368.1"/>
    <property type="molecule type" value="Genomic_DNA"/>
</dbReference>
<dbReference type="AlphaFoldDB" id="A0A1V4ABW2"/>
<accession>A0A1V4ABW2</accession>
<dbReference type="STRING" id="83656.B1H18_08535"/>
<evidence type="ECO:0000313" key="1">
    <source>
        <dbReference type="EMBL" id="OON81368.1"/>
    </source>
</evidence>
<keyword evidence="2" id="KW-1185">Reference proteome</keyword>
<sequence length="217" mass="23077">MTAPPEAPIATVTETGIPPLQFVLPEGFHELPVSASPDQRDSAVDGFVRELFPQGDAALREAAAPYYTRVTETMAGVGLAYAGLGIFGTDGPGVAHCSLTVTAFGSDHTDPETAARGTLAALRRDPLDDVRWLDLPCGPSVTCVTLREHTIAAEGTTPVEEQPKLLTGQIQVHIPFPRAPHIAVLTLNTASLEYWTEFCNMITAVLRTVTFPAEGDA</sequence>
<organism evidence="1 2">
    <name type="scientific">Streptomyces tsukubensis</name>
    <dbReference type="NCBI Taxonomy" id="83656"/>
    <lineage>
        <taxon>Bacteria</taxon>
        <taxon>Bacillati</taxon>
        <taxon>Actinomycetota</taxon>
        <taxon>Actinomycetes</taxon>
        <taxon>Kitasatosporales</taxon>
        <taxon>Streptomycetaceae</taxon>
        <taxon>Streptomyces</taxon>
    </lineage>
</organism>
<comment type="caution">
    <text evidence="1">The sequence shown here is derived from an EMBL/GenBank/DDBJ whole genome shotgun (WGS) entry which is preliminary data.</text>
</comment>
<protein>
    <submittedName>
        <fullName evidence="1">Uncharacterized protein</fullName>
    </submittedName>
</protein>
<dbReference type="RefSeq" id="WP_227025268.1">
    <property type="nucleotide sequence ID" value="NZ_CP045178.1"/>
</dbReference>
<evidence type="ECO:0000313" key="2">
    <source>
        <dbReference type="Proteomes" id="UP000190539"/>
    </source>
</evidence>
<name>A0A1V4ABW2_9ACTN</name>
<dbReference type="Proteomes" id="UP000190539">
    <property type="component" value="Unassembled WGS sequence"/>
</dbReference>
<gene>
    <name evidence="1" type="ORF">B1H18_08535</name>
</gene>
<proteinExistence type="predicted"/>